<reference evidence="2 3" key="1">
    <citation type="journal article" date="2024" name="IMA Fungus">
        <title>IMA Genome - F19 : A genome assembly and annotation guide to empower mycologists, including annotated draft genome sequences of Ceratocystis pirilliformis, Diaporthe australafricana, Fusarium ophioides, Paecilomyces lecythidis, and Sporothrix stenoceras.</title>
        <authorList>
            <person name="Aylward J."/>
            <person name="Wilson A.M."/>
            <person name="Visagie C.M."/>
            <person name="Spraker J."/>
            <person name="Barnes I."/>
            <person name="Buitendag C."/>
            <person name="Ceriani C."/>
            <person name="Del Mar Angel L."/>
            <person name="du Plessis D."/>
            <person name="Fuchs T."/>
            <person name="Gasser K."/>
            <person name="Kramer D."/>
            <person name="Li W."/>
            <person name="Munsamy K."/>
            <person name="Piso A."/>
            <person name="Price J.L."/>
            <person name="Sonnekus B."/>
            <person name="Thomas C."/>
            <person name="van der Nest A."/>
            <person name="van Dijk A."/>
            <person name="van Heerden A."/>
            <person name="van Vuuren N."/>
            <person name="Yilmaz N."/>
            <person name="Duong T.A."/>
            <person name="van der Merwe N.A."/>
            <person name="Wingfield M.J."/>
            <person name="Wingfield B.D."/>
        </authorList>
    </citation>
    <scope>NUCLEOTIDE SEQUENCE [LARGE SCALE GENOMIC DNA]</scope>
    <source>
        <strain evidence="2 3">CMW 18300</strain>
    </source>
</reference>
<protein>
    <recommendedName>
        <fullName evidence="4">CCD97-like C-terminal domain-containing protein</fullName>
    </recommendedName>
</protein>
<gene>
    <name evidence="2" type="ORF">Daus18300_001350</name>
</gene>
<comment type="caution">
    <text evidence="2">The sequence shown here is derived from an EMBL/GenBank/DDBJ whole genome shotgun (WGS) entry which is preliminary data.</text>
</comment>
<dbReference type="Proteomes" id="UP001583177">
    <property type="component" value="Unassembled WGS sequence"/>
</dbReference>
<accession>A0ABR3XYK8</accession>
<evidence type="ECO:0008006" key="4">
    <source>
        <dbReference type="Google" id="ProtNLM"/>
    </source>
</evidence>
<name>A0ABR3XYK8_9PEZI</name>
<evidence type="ECO:0000256" key="1">
    <source>
        <dbReference type="SAM" id="MobiDB-lite"/>
    </source>
</evidence>
<feature type="region of interest" description="Disordered" evidence="1">
    <location>
        <begin position="154"/>
        <end position="210"/>
    </location>
</feature>
<feature type="compositionally biased region" description="Basic and acidic residues" evidence="1">
    <location>
        <begin position="200"/>
        <end position="210"/>
    </location>
</feature>
<proteinExistence type="predicted"/>
<feature type="region of interest" description="Disordered" evidence="1">
    <location>
        <begin position="83"/>
        <end position="107"/>
    </location>
</feature>
<evidence type="ECO:0000313" key="3">
    <source>
        <dbReference type="Proteomes" id="UP001583177"/>
    </source>
</evidence>
<keyword evidence="3" id="KW-1185">Reference proteome</keyword>
<dbReference type="EMBL" id="JAWRVE010000007">
    <property type="protein sequence ID" value="KAL1880736.1"/>
    <property type="molecule type" value="Genomic_DNA"/>
</dbReference>
<organism evidence="2 3">
    <name type="scientific">Diaporthe australafricana</name>
    <dbReference type="NCBI Taxonomy" id="127596"/>
    <lineage>
        <taxon>Eukaryota</taxon>
        <taxon>Fungi</taxon>
        <taxon>Dikarya</taxon>
        <taxon>Ascomycota</taxon>
        <taxon>Pezizomycotina</taxon>
        <taxon>Sordariomycetes</taxon>
        <taxon>Sordariomycetidae</taxon>
        <taxon>Diaporthales</taxon>
        <taxon>Diaporthaceae</taxon>
        <taxon>Diaporthe</taxon>
    </lineage>
</organism>
<evidence type="ECO:0000313" key="2">
    <source>
        <dbReference type="EMBL" id="KAL1880736.1"/>
    </source>
</evidence>
<sequence>MLQGASGTIHEDDGLIGQLDDAFRPSVQAAFTRASTQPFTVDGAKDDDAAFLSDIDIEMVQHDDARGVFRTHRPSFTLAELQEREAVDNSRQGADDEPAPGDSAIRGGVFGGNPWDDLWTAEKIDAGSDASRFQESADLEAEAHKVWEEAAVEKHDDIDWEDGDDFHDSEMEDLVLDDSDLEDSDETSSEEAFIEDGWNDEARHERPCSP</sequence>
<feature type="compositionally biased region" description="Acidic residues" evidence="1">
    <location>
        <begin position="158"/>
        <end position="199"/>
    </location>
</feature>